<dbReference type="Proteomes" id="UP000791440">
    <property type="component" value="Unassembled WGS sequence"/>
</dbReference>
<feature type="non-terminal residue" evidence="1">
    <location>
        <position position="1"/>
    </location>
</feature>
<reference evidence="1" key="2">
    <citation type="submission" date="2020-12" db="EMBL/GenBank/DDBJ databases">
        <authorList>
            <person name="Kanost M."/>
        </authorList>
    </citation>
    <scope>NUCLEOTIDE SEQUENCE</scope>
</reference>
<reference evidence="1" key="1">
    <citation type="journal article" date="2016" name="Insect Biochem. Mol. Biol.">
        <title>Multifaceted biological insights from a draft genome sequence of the tobacco hornworm moth, Manduca sexta.</title>
        <authorList>
            <person name="Kanost M.R."/>
            <person name="Arrese E.L."/>
            <person name="Cao X."/>
            <person name="Chen Y.R."/>
            <person name="Chellapilla S."/>
            <person name="Goldsmith M.R."/>
            <person name="Grosse-Wilde E."/>
            <person name="Heckel D.G."/>
            <person name="Herndon N."/>
            <person name="Jiang H."/>
            <person name="Papanicolaou A."/>
            <person name="Qu J."/>
            <person name="Soulages J.L."/>
            <person name="Vogel H."/>
            <person name="Walters J."/>
            <person name="Waterhouse R.M."/>
            <person name="Ahn S.J."/>
            <person name="Almeida F.C."/>
            <person name="An C."/>
            <person name="Aqrawi P."/>
            <person name="Bretschneider A."/>
            <person name="Bryant W.B."/>
            <person name="Bucks S."/>
            <person name="Chao H."/>
            <person name="Chevignon G."/>
            <person name="Christen J.M."/>
            <person name="Clarke D.F."/>
            <person name="Dittmer N.T."/>
            <person name="Ferguson L.C.F."/>
            <person name="Garavelou S."/>
            <person name="Gordon K.H.J."/>
            <person name="Gunaratna R.T."/>
            <person name="Han Y."/>
            <person name="Hauser F."/>
            <person name="He Y."/>
            <person name="Heidel-Fischer H."/>
            <person name="Hirsh A."/>
            <person name="Hu Y."/>
            <person name="Jiang H."/>
            <person name="Kalra D."/>
            <person name="Klinner C."/>
            <person name="Konig C."/>
            <person name="Kovar C."/>
            <person name="Kroll A.R."/>
            <person name="Kuwar S.S."/>
            <person name="Lee S.L."/>
            <person name="Lehman R."/>
            <person name="Li K."/>
            <person name="Li Z."/>
            <person name="Liang H."/>
            <person name="Lovelace S."/>
            <person name="Lu Z."/>
            <person name="Mansfield J.H."/>
            <person name="McCulloch K.J."/>
            <person name="Mathew T."/>
            <person name="Morton B."/>
            <person name="Muzny D.M."/>
            <person name="Neunemann D."/>
            <person name="Ongeri F."/>
            <person name="Pauchet Y."/>
            <person name="Pu L.L."/>
            <person name="Pyrousis I."/>
            <person name="Rao X.J."/>
            <person name="Redding A."/>
            <person name="Roesel C."/>
            <person name="Sanchez-Gracia A."/>
            <person name="Schaack S."/>
            <person name="Shukla A."/>
            <person name="Tetreau G."/>
            <person name="Wang Y."/>
            <person name="Xiong G.H."/>
            <person name="Traut W."/>
            <person name="Walsh T.K."/>
            <person name="Worley K.C."/>
            <person name="Wu D."/>
            <person name="Wu W."/>
            <person name="Wu Y.Q."/>
            <person name="Zhang X."/>
            <person name="Zou Z."/>
            <person name="Zucker H."/>
            <person name="Briscoe A.D."/>
            <person name="Burmester T."/>
            <person name="Clem R.J."/>
            <person name="Feyereisen R."/>
            <person name="Grimmelikhuijzen C.J.P."/>
            <person name="Hamodrakas S.J."/>
            <person name="Hansson B.S."/>
            <person name="Huguet E."/>
            <person name="Jermiin L.S."/>
            <person name="Lan Q."/>
            <person name="Lehman H.K."/>
            <person name="Lorenzen M."/>
            <person name="Merzendorfer H."/>
            <person name="Michalopoulos I."/>
            <person name="Morton D.B."/>
            <person name="Muthukrishnan S."/>
            <person name="Oakeshott J.G."/>
            <person name="Palmer W."/>
            <person name="Park Y."/>
            <person name="Passarelli A.L."/>
            <person name="Rozas J."/>
            <person name="Schwartz L.M."/>
            <person name="Smith W."/>
            <person name="Southgate A."/>
            <person name="Vilcinskas A."/>
            <person name="Vogt R."/>
            <person name="Wang P."/>
            <person name="Werren J."/>
            <person name="Yu X.Q."/>
            <person name="Zhou J.J."/>
            <person name="Brown S.J."/>
            <person name="Scherer S.E."/>
            <person name="Richards S."/>
            <person name="Blissard G.W."/>
        </authorList>
    </citation>
    <scope>NUCLEOTIDE SEQUENCE</scope>
</reference>
<evidence type="ECO:0000313" key="1">
    <source>
        <dbReference type="EMBL" id="KAG6465441.1"/>
    </source>
</evidence>
<dbReference type="EMBL" id="JH669520">
    <property type="protein sequence ID" value="KAG6465441.1"/>
    <property type="molecule type" value="Genomic_DNA"/>
</dbReference>
<gene>
    <name evidence="1" type="ORF">O3G_MSEX015156</name>
</gene>
<proteinExistence type="predicted"/>
<sequence>ALIYTVPGLNTDLLKNLTPFRGVKPGLGLREGDLATTTDNLKKDCMCSKIYDPVC</sequence>
<dbReference type="AlphaFoldDB" id="A0A922D1M7"/>
<keyword evidence="2" id="KW-1185">Reference proteome</keyword>
<evidence type="ECO:0000313" key="2">
    <source>
        <dbReference type="Proteomes" id="UP000791440"/>
    </source>
</evidence>
<feature type="non-terminal residue" evidence="1">
    <location>
        <position position="55"/>
    </location>
</feature>
<accession>A0A922D1M7</accession>
<name>A0A922D1M7_MANSE</name>
<comment type="caution">
    <text evidence="1">The sequence shown here is derived from an EMBL/GenBank/DDBJ whole genome shotgun (WGS) entry which is preliminary data.</text>
</comment>
<protein>
    <submittedName>
        <fullName evidence="1">Uncharacterized protein</fullName>
    </submittedName>
</protein>
<organism evidence="1 2">
    <name type="scientific">Manduca sexta</name>
    <name type="common">Tobacco hawkmoth</name>
    <name type="synonym">Tobacco hornworm</name>
    <dbReference type="NCBI Taxonomy" id="7130"/>
    <lineage>
        <taxon>Eukaryota</taxon>
        <taxon>Metazoa</taxon>
        <taxon>Ecdysozoa</taxon>
        <taxon>Arthropoda</taxon>
        <taxon>Hexapoda</taxon>
        <taxon>Insecta</taxon>
        <taxon>Pterygota</taxon>
        <taxon>Neoptera</taxon>
        <taxon>Endopterygota</taxon>
        <taxon>Lepidoptera</taxon>
        <taxon>Glossata</taxon>
        <taxon>Ditrysia</taxon>
        <taxon>Bombycoidea</taxon>
        <taxon>Sphingidae</taxon>
        <taxon>Sphinginae</taxon>
        <taxon>Sphingini</taxon>
        <taxon>Manduca</taxon>
    </lineage>
</organism>